<sequence>MNILGVVVEYNPFHYGHAFHLQASKEKTEADLTIAIMSGSFLQRGEPAVLSSYDRAAVAAKTGCDLVFELPYAYAVQSADRFADGAVRLLKKAGATGICFGSEQGSIDPFLEQADIEKTHSLQLKQILRSKLNKGISFPAAYSEAVNELSVPHSLDVKQPNNILGLHYVKSAIREEISVDTIQRIAADYHDPEPTDSHIASATSIRIMLSSNRTKEAFAYVPERSASAISEQLQATGIIPGWENYYPYLQYRILTSSTEELMKIAECREGIEFRLKAAAEEPDFSRFMYRLKSKRYTQTSLQRLSTHILTNTTAADMEQALSVEPPLHLLAATSAGRKHLRLIGDKDIRPTVKGSSQRKSDPLSASAFDVHQLAFPVKSRLISYQQHAVMI</sequence>
<keyword evidence="1 3" id="KW-0436">Ligase</keyword>
<comment type="similarity">
    <text evidence="3">Belongs to the TmcAL family.</text>
</comment>
<keyword evidence="3" id="KW-0067">ATP-binding</keyword>
<dbReference type="EC" id="6.3.4.-" evidence="3"/>
<dbReference type="GO" id="GO:0005737">
    <property type="term" value="C:cytoplasm"/>
    <property type="evidence" value="ECO:0007669"/>
    <property type="project" value="UniProtKB-SubCell"/>
</dbReference>
<gene>
    <name evidence="3" type="primary">tmcAL</name>
    <name evidence="4" type="ORF">HCN83_02530</name>
</gene>
<accession>A0A969PLN6</accession>
<dbReference type="HAMAP" id="MF_01539">
    <property type="entry name" value="TmcAL"/>
    <property type="match status" value="1"/>
</dbReference>
<keyword evidence="3" id="KW-0547">Nucleotide-binding</keyword>
<dbReference type="GO" id="GO:0005524">
    <property type="term" value="F:ATP binding"/>
    <property type="evidence" value="ECO:0007669"/>
    <property type="project" value="UniProtKB-KW"/>
</dbReference>
<name>A0A969PLN6_9BACI</name>
<keyword evidence="5" id="KW-1185">Reference proteome</keyword>
<evidence type="ECO:0000256" key="2">
    <source>
        <dbReference type="ARBA" id="ARBA00022694"/>
    </source>
</evidence>
<dbReference type="InterPro" id="IPR008513">
    <property type="entry name" value="tRNA(Met)_cyd_acetate_ligase"/>
</dbReference>
<dbReference type="Gene3D" id="3.40.50.620">
    <property type="entry name" value="HUPs"/>
    <property type="match status" value="1"/>
</dbReference>
<dbReference type="Proteomes" id="UP000752012">
    <property type="component" value="Unassembled WGS sequence"/>
</dbReference>
<comment type="subcellular location">
    <subcellularLocation>
        <location evidence="3">Cytoplasm</location>
    </subcellularLocation>
</comment>
<feature type="binding site" evidence="3">
    <location>
        <position position="161"/>
    </location>
    <ligand>
        <name>ATP</name>
        <dbReference type="ChEBI" id="CHEBI:30616"/>
    </ligand>
</feature>
<feature type="binding site" evidence="3">
    <location>
        <position position="101"/>
    </location>
    <ligand>
        <name>ATP</name>
        <dbReference type="ChEBI" id="CHEBI:30616"/>
    </ligand>
</feature>
<dbReference type="EMBL" id="JAATHJ010000002">
    <property type="protein sequence ID" value="NJP36462.1"/>
    <property type="molecule type" value="Genomic_DNA"/>
</dbReference>
<dbReference type="AlphaFoldDB" id="A0A969PLN6"/>
<evidence type="ECO:0000313" key="4">
    <source>
        <dbReference type="EMBL" id="NJP36462.1"/>
    </source>
</evidence>
<evidence type="ECO:0000313" key="5">
    <source>
        <dbReference type="Proteomes" id="UP000752012"/>
    </source>
</evidence>
<dbReference type="GO" id="GO:0000049">
    <property type="term" value="F:tRNA binding"/>
    <property type="evidence" value="ECO:0007669"/>
    <property type="project" value="UniProtKB-KW"/>
</dbReference>
<dbReference type="SUPFAM" id="SSF52374">
    <property type="entry name" value="Nucleotidylyl transferase"/>
    <property type="match status" value="1"/>
</dbReference>
<dbReference type="GO" id="GO:0006400">
    <property type="term" value="P:tRNA modification"/>
    <property type="evidence" value="ECO:0007669"/>
    <property type="project" value="UniProtKB-UniRule"/>
</dbReference>
<comment type="caution">
    <text evidence="4">The sequence shown here is derived from an EMBL/GenBank/DDBJ whole genome shotgun (WGS) entry which is preliminary data.</text>
</comment>
<reference evidence="4 5" key="1">
    <citation type="submission" date="2020-03" db="EMBL/GenBank/DDBJ databases">
        <title>Assessment of the enzymatic potential of alkaline-tolerant lipase obtained from Bacillus luteus H11 (technogenic soil) for the bioremediation of saline soils contaminated with petroleum substances.</title>
        <authorList>
            <person name="Kalwasinska A."/>
        </authorList>
    </citation>
    <scope>NUCLEOTIDE SEQUENCE [LARGE SCALE GENOMIC DNA]</scope>
    <source>
        <strain evidence="4 5">H11</strain>
    </source>
</reference>
<protein>
    <recommendedName>
        <fullName evidence="3">tRNA(Met) cytidine acetate ligase</fullName>
        <ecNumber evidence="3">6.3.4.-</ecNumber>
    </recommendedName>
</protein>
<dbReference type="GO" id="GO:0016879">
    <property type="term" value="F:ligase activity, forming carbon-nitrogen bonds"/>
    <property type="evidence" value="ECO:0007669"/>
    <property type="project" value="UniProtKB-UniRule"/>
</dbReference>
<dbReference type="RefSeq" id="WP_168004745.1">
    <property type="nucleotide sequence ID" value="NZ_JAATHJ010000002.1"/>
</dbReference>
<organism evidence="4 5">
    <name type="scientific">Alkalicoccus luteus</name>
    <dbReference type="NCBI Taxonomy" id="1237094"/>
    <lineage>
        <taxon>Bacteria</taxon>
        <taxon>Bacillati</taxon>
        <taxon>Bacillota</taxon>
        <taxon>Bacilli</taxon>
        <taxon>Bacillales</taxon>
        <taxon>Bacillaceae</taxon>
        <taxon>Alkalicoccus</taxon>
    </lineage>
</organism>
<keyword evidence="3" id="KW-0694">RNA-binding</keyword>
<dbReference type="Pfam" id="PF05636">
    <property type="entry name" value="HIGH_NTase1"/>
    <property type="match status" value="1"/>
</dbReference>
<dbReference type="NCBIfam" id="NF010191">
    <property type="entry name" value="PRK13670.1"/>
    <property type="match status" value="1"/>
</dbReference>
<evidence type="ECO:0000256" key="3">
    <source>
        <dbReference type="HAMAP-Rule" id="MF_01539"/>
    </source>
</evidence>
<keyword evidence="3" id="KW-0820">tRNA-binding</keyword>
<dbReference type="PANTHER" id="PTHR37825:SF1">
    <property type="entry name" value="TRNA(MET) CYTIDINE ACETATE LIGASE"/>
    <property type="match status" value="1"/>
</dbReference>
<dbReference type="InterPro" id="IPR014729">
    <property type="entry name" value="Rossmann-like_a/b/a_fold"/>
</dbReference>
<dbReference type="PANTHER" id="PTHR37825">
    <property type="entry name" value="TRNA(MET) CYTIDINE ACETATE LIGASE"/>
    <property type="match status" value="1"/>
</dbReference>
<keyword evidence="3" id="KW-0963">Cytoplasm</keyword>
<feature type="binding site" evidence="3">
    <location>
        <begin position="7"/>
        <end position="20"/>
    </location>
    <ligand>
        <name>ATP</name>
        <dbReference type="ChEBI" id="CHEBI:30616"/>
    </ligand>
</feature>
<keyword evidence="2 3" id="KW-0819">tRNA processing</keyword>
<comment type="function">
    <text evidence="3">Catalyzes the formation of N(4)-acetylcytidine (ac(4)C) at the wobble position of elongator tRNA(Met), using acetate and ATP as substrates. First activates an acetate ion to form acetyladenylate (Ac-AMP) and then transfers the acetyl group to tRNA to form ac(4)C34.</text>
</comment>
<proteinExistence type="inferred from homology"/>
<comment type="catalytic activity">
    <reaction evidence="3">
        <text>cytidine(34) in elongator tRNA(Met) + acetate + ATP = N(4)-acetylcytidine(34) in elongator tRNA(Met) + AMP + diphosphate</text>
        <dbReference type="Rhea" id="RHEA:58144"/>
        <dbReference type="Rhea" id="RHEA-COMP:10693"/>
        <dbReference type="Rhea" id="RHEA-COMP:10694"/>
        <dbReference type="ChEBI" id="CHEBI:30089"/>
        <dbReference type="ChEBI" id="CHEBI:30616"/>
        <dbReference type="ChEBI" id="CHEBI:33019"/>
        <dbReference type="ChEBI" id="CHEBI:74900"/>
        <dbReference type="ChEBI" id="CHEBI:82748"/>
        <dbReference type="ChEBI" id="CHEBI:456215"/>
    </reaction>
</comment>
<evidence type="ECO:0000256" key="1">
    <source>
        <dbReference type="ARBA" id="ARBA00022598"/>
    </source>
</evidence>
<feature type="binding site" evidence="3">
    <location>
        <begin position="184"/>
        <end position="185"/>
    </location>
    <ligand>
        <name>ATP</name>
        <dbReference type="ChEBI" id="CHEBI:30616"/>
    </ligand>
</feature>